<evidence type="ECO:0000313" key="7">
    <source>
        <dbReference type="EMBL" id="KAG6524525.1"/>
    </source>
</evidence>
<dbReference type="PANTHER" id="PTHR10353">
    <property type="entry name" value="GLYCOSYL HYDROLASE"/>
    <property type="match status" value="1"/>
</dbReference>
<gene>
    <name evidence="7" type="ORF">ZIOFF_014437</name>
</gene>
<dbReference type="EMBL" id="JACMSC010000004">
    <property type="protein sequence ID" value="KAG6524525.1"/>
    <property type="molecule type" value="Genomic_DNA"/>
</dbReference>
<organism evidence="7 8">
    <name type="scientific">Zingiber officinale</name>
    <name type="common">Ginger</name>
    <name type="synonym">Amomum zingiber</name>
    <dbReference type="NCBI Taxonomy" id="94328"/>
    <lineage>
        <taxon>Eukaryota</taxon>
        <taxon>Viridiplantae</taxon>
        <taxon>Streptophyta</taxon>
        <taxon>Embryophyta</taxon>
        <taxon>Tracheophyta</taxon>
        <taxon>Spermatophyta</taxon>
        <taxon>Magnoliopsida</taxon>
        <taxon>Liliopsida</taxon>
        <taxon>Zingiberales</taxon>
        <taxon>Zingiberaceae</taxon>
        <taxon>Zingiber</taxon>
    </lineage>
</organism>
<dbReference type="InterPro" id="IPR017853">
    <property type="entry name" value="GH"/>
</dbReference>
<dbReference type="InterPro" id="IPR001360">
    <property type="entry name" value="Glyco_hydro_1"/>
</dbReference>
<keyword evidence="4" id="KW-0325">Glycoprotein</keyword>
<dbReference type="PRINTS" id="PR00131">
    <property type="entry name" value="GLHYDRLASE1"/>
</dbReference>
<feature type="region of interest" description="Disordered" evidence="6">
    <location>
        <begin position="1"/>
        <end position="24"/>
    </location>
</feature>
<proteinExistence type="inferred from homology"/>
<evidence type="ECO:0000256" key="4">
    <source>
        <dbReference type="ARBA" id="ARBA00023180"/>
    </source>
</evidence>
<accession>A0A8J5HED7</accession>
<reference evidence="7 8" key="1">
    <citation type="submission" date="2020-08" db="EMBL/GenBank/DDBJ databases">
        <title>Plant Genome Project.</title>
        <authorList>
            <person name="Zhang R.-G."/>
        </authorList>
    </citation>
    <scope>NUCLEOTIDE SEQUENCE [LARGE SCALE GENOMIC DNA]</scope>
    <source>
        <tissue evidence="7">Rhizome</tissue>
    </source>
</reference>
<sequence length="580" mass="65761">MDSPAQVERSVSYNERQPRRPPQNETVAVGAAIGHACLILAAGKKGRRFTMPHTYSKTHLTDHRKETVDRFREEDDEEGRKLIDEQGCFCSGQVPEPEFTREDFPADFIFGAGTSAYQMEGAVAEDGRNPSVWDTFTHSGKMFDKSTGDVACDGYHRYKEDAKLAADMGLDSYRFSISWPRLLPNGRGMVNPKGVEYYNNLINELLKYGIKPHITLYHLDLPQVLEDEYAGWLSPKILEDFTAYANVCFREFGDRVSQWTTIVEPNIIAMAAYDNAVLPPNRCSNPFGLFNCTVGNSTTEPYIALHNLLLAHASVVKLYKTKYQARQNGVIGLNLYTYWCYPYTNSTLDVQATQRTLDFLLGCILNPLVFGDYPKVMKKIVGSRLPSFTKEQSKLVKGSFDFIGINHYSSMWVQDNSKAFETPLRDFSADFLAKFSFSKDLPPISQILPIGMPVDSAGLQHCLEYIRDAYGNPPVYIEENGYALLTNETIHDVERIDYLSAYIGSLRDAIRNGANVKGYFVWSFMDVFEFLAGYQLRYGLYHVDFVGGTLARRPKLSALWYSKFLNKTDPRMNWKAHASQ</sequence>
<dbReference type="GO" id="GO:0008422">
    <property type="term" value="F:beta-glucosidase activity"/>
    <property type="evidence" value="ECO:0007669"/>
    <property type="project" value="UniProtKB-ARBA"/>
</dbReference>
<keyword evidence="8" id="KW-1185">Reference proteome</keyword>
<dbReference type="FunFam" id="3.20.20.80:FF:000069">
    <property type="entry name" value="Beta-glucosidase 1"/>
    <property type="match status" value="1"/>
</dbReference>
<comment type="similarity">
    <text evidence="1 5">Belongs to the glycosyl hydrolase 1 family.</text>
</comment>
<dbReference type="Pfam" id="PF00232">
    <property type="entry name" value="Glyco_hydro_1"/>
    <property type="match status" value="1"/>
</dbReference>
<name>A0A8J5HED7_ZINOF</name>
<keyword evidence="3" id="KW-0378">Hydrolase</keyword>
<dbReference type="SUPFAM" id="SSF51445">
    <property type="entry name" value="(Trans)glycosidases"/>
    <property type="match status" value="1"/>
</dbReference>
<dbReference type="Proteomes" id="UP000734854">
    <property type="component" value="Unassembled WGS sequence"/>
</dbReference>
<evidence type="ECO:0000256" key="5">
    <source>
        <dbReference type="RuleBase" id="RU003690"/>
    </source>
</evidence>
<dbReference type="PANTHER" id="PTHR10353:SF29">
    <property type="entry name" value="BETA-GLUCOSIDASE 11"/>
    <property type="match status" value="1"/>
</dbReference>
<dbReference type="AlphaFoldDB" id="A0A8J5HED7"/>
<protein>
    <recommendedName>
        <fullName evidence="9">Beta-glucosidase</fullName>
    </recommendedName>
</protein>
<keyword evidence="2" id="KW-0732">Signal</keyword>
<dbReference type="InterPro" id="IPR033132">
    <property type="entry name" value="GH_1_N_CS"/>
</dbReference>
<evidence type="ECO:0000256" key="2">
    <source>
        <dbReference type="ARBA" id="ARBA00022729"/>
    </source>
</evidence>
<comment type="caution">
    <text evidence="7">The sequence shown here is derived from an EMBL/GenBank/DDBJ whole genome shotgun (WGS) entry which is preliminary data.</text>
</comment>
<evidence type="ECO:0000256" key="3">
    <source>
        <dbReference type="ARBA" id="ARBA00022801"/>
    </source>
</evidence>
<dbReference type="GO" id="GO:0005975">
    <property type="term" value="P:carbohydrate metabolic process"/>
    <property type="evidence" value="ECO:0007669"/>
    <property type="project" value="InterPro"/>
</dbReference>
<dbReference type="Gene3D" id="3.90.226.10">
    <property type="entry name" value="2-enoyl-CoA Hydratase, Chain A, domain 1"/>
    <property type="match status" value="1"/>
</dbReference>
<evidence type="ECO:0008006" key="9">
    <source>
        <dbReference type="Google" id="ProtNLM"/>
    </source>
</evidence>
<evidence type="ECO:0000256" key="6">
    <source>
        <dbReference type="SAM" id="MobiDB-lite"/>
    </source>
</evidence>
<evidence type="ECO:0000313" key="8">
    <source>
        <dbReference type="Proteomes" id="UP000734854"/>
    </source>
</evidence>
<evidence type="ECO:0000256" key="1">
    <source>
        <dbReference type="ARBA" id="ARBA00010838"/>
    </source>
</evidence>
<dbReference type="PROSITE" id="PS00653">
    <property type="entry name" value="GLYCOSYL_HYDROL_F1_2"/>
    <property type="match status" value="1"/>
</dbReference>
<dbReference type="Gene3D" id="3.20.20.80">
    <property type="entry name" value="Glycosidases"/>
    <property type="match status" value="1"/>
</dbReference>